<proteinExistence type="predicted"/>
<feature type="non-terminal residue" evidence="2">
    <location>
        <position position="365"/>
    </location>
</feature>
<organism evidence="2 3">
    <name type="scientific">Parasitella parasitica</name>
    <dbReference type="NCBI Taxonomy" id="35722"/>
    <lineage>
        <taxon>Eukaryota</taxon>
        <taxon>Fungi</taxon>
        <taxon>Fungi incertae sedis</taxon>
        <taxon>Mucoromycota</taxon>
        <taxon>Mucoromycotina</taxon>
        <taxon>Mucoromycetes</taxon>
        <taxon>Mucorales</taxon>
        <taxon>Mucorineae</taxon>
        <taxon>Mucoraceae</taxon>
        <taxon>Parasitella</taxon>
    </lineage>
</organism>
<reference evidence="2 3" key="1">
    <citation type="submission" date="2014-09" db="EMBL/GenBank/DDBJ databases">
        <authorList>
            <person name="Ellenberger Sabrina"/>
        </authorList>
    </citation>
    <scope>NUCLEOTIDE SEQUENCE [LARGE SCALE GENOMIC DNA]</scope>
    <source>
        <strain evidence="2 3">CBS 412.66</strain>
    </source>
</reference>
<dbReference type="OrthoDB" id="2288631at2759"/>
<feature type="region of interest" description="Disordered" evidence="1">
    <location>
        <begin position="151"/>
        <end position="181"/>
    </location>
</feature>
<evidence type="ECO:0000256" key="1">
    <source>
        <dbReference type="SAM" id="MobiDB-lite"/>
    </source>
</evidence>
<dbReference type="EMBL" id="LN719763">
    <property type="protein sequence ID" value="CEP08562.1"/>
    <property type="molecule type" value="Genomic_DNA"/>
</dbReference>
<evidence type="ECO:0000313" key="3">
    <source>
        <dbReference type="Proteomes" id="UP000054107"/>
    </source>
</evidence>
<accession>A0A0B7MTW9</accession>
<protein>
    <submittedName>
        <fullName evidence="2">Uncharacterized protein</fullName>
    </submittedName>
</protein>
<dbReference type="AlphaFoldDB" id="A0A0B7MTW9"/>
<name>A0A0B7MTW9_9FUNG</name>
<sequence>ARKELPEDDFLDENEKSLVGSILAIYPSNYTFLKSSIYYDVKANPLKHVKTFYKLGQLLKSLTFDSQTGNYKSFIVFPLRTSFVPVYITVDTLIMNYHILGAKAFKEEKSTIWQKVLNIKYKAFKKQNSLIFQGMLLTDGVGATVLKQNFDSGRRKKEQPSNFDEPPSSSSKGRGKASKKTINHKDEFEYIESLTKEKLKEIEGQCVLIDPGRRDILYCMKETSTVLNKQIFRFTKNQRNKKSRRLRYLRNQLKPDCIKSAELQLSKVPSATLDIEHFVQYLEVRRIVGESLYKYYSNETEKAPCSYYPDPFDFEIDDGSLYYGKRLLFITRVPDERCPSSDNISAYLQYLTLLLSVDHLSQRLT</sequence>
<keyword evidence="3" id="KW-1185">Reference proteome</keyword>
<dbReference type="Proteomes" id="UP000054107">
    <property type="component" value="Unassembled WGS sequence"/>
</dbReference>
<gene>
    <name evidence="2" type="primary">PARPA_01899.1 scaffold 1868</name>
</gene>
<feature type="non-terminal residue" evidence="2">
    <location>
        <position position="1"/>
    </location>
</feature>
<evidence type="ECO:0000313" key="2">
    <source>
        <dbReference type="EMBL" id="CEP08562.1"/>
    </source>
</evidence>